<protein>
    <recommendedName>
        <fullName evidence="3">Elongator complex protein 6</fullName>
    </recommendedName>
</protein>
<name>A0A3M7QY99_BRAPC</name>
<evidence type="ECO:0000256" key="1">
    <source>
        <dbReference type="ARBA" id="ARBA00005043"/>
    </source>
</evidence>
<dbReference type="OrthoDB" id="9995306at2759"/>
<dbReference type="STRING" id="10195.A0A3M7QY99"/>
<reference evidence="4 5" key="1">
    <citation type="journal article" date="2018" name="Sci. Rep.">
        <title>Genomic signatures of local adaptation to the degree of environmental predictability in rotifers.</title>
        <authorList>
            <person name="Franch-Gras L."/>
            <person name="Hahn C."/>
            <person name="Garcia-Roger E.M."/>
            <person name="Carmona M.J."/>
            <person name="Serra M."/>
            <person name="Gomez A."/>
        </authorList>
    </citation>
    <scope>NUCLEOTIDE SEQUENCE [LARGE SCALE GENOMIC DNA]</scope>
    <source>
        <strain evidence="4">HYR1</strain>
    </source>
</reference>
<dbReference type="PANTHER" id="PTHR16184">
    <property type="entry name" value="ELONGATOR COMPLEX PROTEIN 6"/>
    <property type="match status" value="1"/>
</dbReference>
<dbReference type="Proteomes" id="UP000276133">
    <property type="component" value="Unassembled WGS sequence"/>
</dbReference>
<evidence type="ECO:0000256" key="2">
    <source>
        <dbReference type="ARBA" id="ARBA00008837"/>
    </source>
</evidence>
<dbReference type="InterPro" id="IPR027417">
    <property type="entry name" value="P-loop_NTPase"/>
</dbReference>
<gene>
    <name evidence="4" type="ORF">BpHYR1_041339</name>
</gene>
<dbReference type="InterPro" id="IPR018627">
    <property type="entry name" value="ELP6"/>
</dbReference>
<dbReference type="GO" id="GO:0002098">
    <property type="term" value="P:tRNA wobble uridine modification"/>
    <property type="evidence" value="ECO:0007669"/>
    <property type="project" value="InterPro"/>
</dbReference>
<dbReference type="UniPathway" id="UPA00988"/>
<dbReference type="Pfam" id="PF09807">
    <property type="entry name" value="ELP6"/>
    <property type="match status" value="1"/>
</dbReference>
<accession>A0A3M7QY99</accession>
<dbReference type="PANTHER" id="PTHR16184:SF6">
    <property type="entry name" value="ELONGATOR COMPLEX PROTEIN 6"/>
    <property type="match status" value="1"/>
</dbReference>
<dbReference type="GO" id="GO:0033588">
    <property type="term" value="C:elongator holoenzyme complex"/>
    <property type="evidence" value="ECO:0007669"/>
    <property type="project" value="InterPro"/>
</dbReference>
<keyword evidence="5" id="KW-1185">Reference proteome</keyword>
<dbReference type="Gene3D" id="3.40.50.300">
    <property type="entry name" value="P-loop containing nucleotide triphosphate hydrolases"/>
    <property type="match status" value="1"/>
</dbReference>
<sequence>MDFNTVIEFGKEKSSFYLVDSSTDGSFFIHYILSHSIRSNVKTIFVTLSQTLGHYKGVQAKLGNSTSLSTSLSERSLVHYDLLSKISQAYVEGKSDQIKIFDDLVDKVAAVVQQKDEDFILIIDDLCLACLNGVSEKALFGFLAKIQSLSDKLCLVVYAQSMLATRDFINDLIYMSDLYFKIENLSTGYSKEIDGQMSVFRMNEDLNLRPQKYLYKVNERNVKLFQI</sequence>
<dbReference type="EMBL" id="REGN01004842">
    <property type="protein sequence ID" value="RNA15925.1"/>
    <property type="molecule type" value="Genomic_DNA"/>
</dbReference>
<evidence type="ECO:0000313" key="5">
    <source>
        <dbReference type="Proteomes" id="UP000276133"/>
    </source>
</evidence>
<evidence type="ECO:0000313" key="4">
    <source>
        <dbReference type="EMBL" id="RNA15925.1"/>
    </source>
</evidence>
<evidence type="ECO:0000256" key="3">
    <source>
        <dbReference type="ARBA" id="ARBA00020263"/>
    </source>
</evidence>
<organism evidence="4 5">
    <name type="scientific">Brachionus plicatilis</name>
    <name type="common">Marine rotifer</name>
    <name type="synonym">Brachionus muelleri</name>
    <dbReference type="NCBI Taxonomy" id="10195"/>
    <lineage>
        <taxon>Eukaryota</taxon>
        <taxon>Metazoa</taxon>
        <taxon>Spiralia</taxon>
        <taxon>Gnathifera</taxon>
        <taxon>Rotifera</taxon>
        <taxon>Eurotatoria</taxon>
        <taxon>Monogononta</taxon>
        <taxon>Pseudotrocha</taxon>
        <taxon>Ploima</taxon>
        <taxon>Brachionidae</taxon>
        <taxon>Brachionus</taxon>
    </lineage>
</organism>
<comment type="pathway">
    <text evidence="1">tRNA modification; 5-methoxycarbonylmethyl-2-thiouridine-tRNA biosynthesis.</text>
</comment>
<proteinExistence type="inferred from homology"/>
<dbReference type="AlphaFoldDB" id="A0A3M7QY99"/>
<comment type="caution">
    <text evidence="4">The sequence shown here is derived from an EMBL/GenBank/DDBJ whole genome shotgun (WGS) entry which is preliminary data.</text>
</comment>
<comment type="similarity">
    <text evidence="2">Belongs to the ELP6 family.</text>
</comment>